<keyword evidence="3" id="KW-0687">Ribonucleoprotein</keyword>
<organism evidence="6">
    <name type="scientific">Alexandrium andersonii</name>
    <dbReference type="NCBI Taxonomy" id="327968"/>
    <lineage>
        <taxon>Eukaryota</taxon>
        <taxon>Sar</taxon>
        <taxon>Alveolata</taxon>
        <taxon>Dinophyceae</taxon>
        <taxon>Gonyaulacales</taxon>
        <taxon>Pyrocystaceae</taxon>
        <taxon>Alexandrium</taxon>
    </lineage>
</organism>
<feature type="domain" description="Ribosomal eL28/Mak16" evidence="5">
    <location>
        <begin position="43"/>
        <end position="161"/>
    </location>
</feature>
<evidence type="ECO:0000259" key="5">
    <source>
        <dbReference type="Pfam" id="PF01778"/>
    </source>
</evidence>
<reference evidence="6" key="1">
    <citation type="submission" date="2021-01" db="EMBL/GenBank/DDBJ databases">
        <authorList>
            <person name="Corre E."/>
            <person name="Pelletier E."/>
            <person name="Niang G."/>
            <person name="Scheremetjew M."/>
            <person name="Finn R."/>
            <person name="Kale V."/>
            <person name="Holt S."/>
            <person name="Cochrane G."/>
            <person name="Meng A."/>
            <person name="Brown T."/>
            <person name="Cohen L."/>
        </authorList>
    </citation>
    <scope>NUCLEOTIDE SEQUENCE</scope>
    <source>
        <strain evidence="6">CCMP2222</strain>
    </source>
</reference>
<dbReference type="GO" id="GO:1990904">
    <property type="term" value="C:ribonucleoprotein complex"/>
    <property type="evidence" value="ECO:0007669"/>
    <property type="project" value="UniProtKB-KW"/>
</dbReference>
<evidence type="ECO:0000256" key="1">
    <source>
        <dbReference type="ARBA" id="ARBA00007926"/>
    </source>
</evidence>
<evidence type="ECO:0000256" key="3">
    <source>
        <dbReference type="ARBA" id="ARBA00023274"/>
    </source>
</evidence>
<dbReference type="InterPro" id="IPR002672">
    <property type="entry name" value="Ribosomal_eL28"/>
</dbReference>
<feature type="region of interest" description="Disordered" evidence="4">
    <location>
        <begin position="1"/>
        <end position="35"/>
    </location>
</feature>
<dbReference type="EMBL" id="HBGQ01033399">
    <property type="protein sequence ID" value="CAD9419164.1"/>
    <property type="molecule type" value="Transcribed_RNA"/>
</dbReference>
<proteinExistence type="inferred from homology"/>
<dbReference type="GO" id="GO:0005840">
    <property type="term" value="C:ribosome"/>
    <property type="evidence" value="ECO:0007669"/>
    <property type="project" value="UniProtKB-KW"/>
</dbReference>
<dbReference type="Pfam" id="PF01778">
    <property type="entry name" value="Ribosomal_L28e"/>
    <property type="match status" value="1"/>
</dbReference>
<gene>
    <name evidence="6" type="ORF">AAND1436_LOCUS16453</name>
</gene>
<keyword evidence="2" id="KW-0689">Ribosomal protein</keyword>
<protein>
    <recommendedName>
        <fullName evidence="5">Ribosomal eL28/Mak16 domain-containing protein</fullName>
    </recommendedName>
</protein>
<dbReference type="PANTHER" id="PTHR10544">
    <property type="entry name" value="60S RIBOSOMAL PROTEIN L28"/>
    <property type="match status" value="1"/>
</dbReference>
<name>A0A7S2C8Z7_9DINO</name>
<dbReference type="InterPro" id="IPR029004">
    <property type="entry name" value="Ribosomal_eL28/Mak16"/>
</dbReference>
<dbReference type="GO" id="GO:0006412">
    <property type="term" value="P:translation"/>
    <property type="evidence" value="ECO:0007669"/>
    <property type="project" value="InterPro"/>
</dbReference>
<dbReference type="GO" id="GO:0003735">
    <property type="term" value="F:structural constituent of ribosome"/>
    <property type="evidence" value="ECO:0007669"/>
    <property type="project" value="InterPro"/>
</dbReference>
<evidence type="ECO:0000256" key="2">
    <source>
        <dbReference type="ARBA" id="ARBA00022980"/>
    </source>
</evidence>
<dbReference type="Gene3D" id="3.30.390.110">
    <property type="match status" value="1"/>
</dbReference>
<sequence>MAQATLGQGLRICPPSCSRTRPPFRSPKQPTPSSVAMRVSPDLIWECVKDSSSFIRKCKDAPVMTAEPGNLTGLNMFKFSGLASKKALDVSVVSKGKKQTVTLTRTHGKQSKKPGSVLVKTGIKKDAKKGVAAITKETDGKFYRTDLKDLAVAKYMKIKQSFKKNKSIPARRAAKKPASQ</sequence>
<accession>A0A7S2C8Z7</accession>
<evidence type="ECO:0000256" key="4">
    <source>
        <dbReference type="SAM" id="MobiDB-lite"/>
    </source>
</evidence>
<comment type="similarity">
    <text evidence="1">Belongs to the eukaryotic ribosomal protein eL28 family.</text>
</comment>
<evidence type="ECO:0000313" key="6">
    <source>
        <dbReference type="EMBL" id="CAD9419164.1"/>
    </source>
</evidence>
<dbReference type="AlphaFoldDB" id="A0A7S2C8Z7"/>